<accession>G7YM13</accession>
<dbReference type="InterPro" id="IPR011009">
    <property type="entry name" value="Kinase-like_dom_sf"/>
</dbReference>
<feature type="domain" description="Protein kinase" evidence="3">
    <location>
        <begin position="1"/>
        <end position="222"/>
    </location>
</feature>
<evidence type="ECO:0000256" key="2">
    <source>
        <dbReference type="ARBA" id="ARBA00022840"/>
    </source>
</evidence>
<reference key="2">
    <citation type="submission" date="2011-10" db="EMBL/GenBank/DDBJ databases">
        <title>The genome and transcriptome sequence of Clonorchis sinensis provide insights into the carcinogenic liver fluke.</title>
        <authorList>
            <person name="Wang X."/>
            <person name="Huang Y."/>
            <person name="Chen W."/>
            <person name="Liu H."/>
            <person name="Guo L."/>
            <person name="Chen Y."/>
            <person name="Luo F."/>
            <person name="Zhou W."/>
            <person name="Sun J."/>
            <person name="Mao Q."/>
            <person name="Liang P."/>
            <person name="Zhou C."/>
            <person name="Tian Y."/>
            <person name="Men J."/>
            <person name="Lv X."/>
            <person name="Huang L."/>
            <person name="Zhou J."/>
            <person name="Hu Y."/>
            <person name="Li R."/>
            <person name="Zhang F."/>
            <person name="Lei H."/>
            <person name="Li X."/>
            <person name="Hu X."/>
            <person name="Liang C."/>
            <person name="Xu J."/>
            <person name="Wu Z."/>
            <person name="Yu X."/>
        </authorList>
    </citation>
    <scope>NUCLEOTIDE SEQUENCE</scope>
    <source>
        <strain>Henan</strain>
    </source>
</reference>
<dbReference type="PROSITE" id="PS00108">
    <property type="entry name" value="PROTEIN_KINASE_ST"/>
    <property type="match status" value="1"/>
</dbReference>
<dbReference type="GO" id="GO:0005524">
    <property type="term" value="F:ATP binding"/>
    <property type="evidence" value="ECO:0007669"/>
    <property type="project" value="UniProtKB-KW"/>
</dbReference>
<dbReference type="InterPro" id="IPR000719">
    <property type="entry name" value="Prot_kinase_dom"/>
</dbReference>
<dbReference type="PROSITE" id="PS50011">
    <property type="entry name" value="PROTEIN_KINASE_DOM"/>
    <property type="match status" value="1"/>
</dbReference>
<evidence type="ECO:0000256" key="1">
    <source>
        <dbReference type="ARBA" id="ARBA00022741"/>
    </source>
</evidence>
<protein>
    <submittedName>
        <fullName evidence="4">Mitogen-activated protein kinase</fullName>
    </submittedName>
</protein>
<sequence>TDLHNCIKKGNILKEIHKTYIFYQLLRAVKFIHSANVIHRDLKPSNVLLDSDCHVKLCDFGLTRSLSSPSTGSGFAVESVADADFDGGDPELTEYVATRWYRAPEILLASNRYTKFVDMWSLGCILAEMLIGKPIFPGTSTINQIERIISVVPRPNRQDILALHSDYGMSVLEEALRKPSSTLDSLFPETVERNAVEMAKRLLQLNPSKRLTVEKALDHPYVQRFRDRQSELVMDHPVTPPLNDNQQLRVSDYRTKLYELQEKYCKHRQTIVAFFLALINAFGSDNQKVLWTVLSTFGSAKSCRSHPSLDGGLRTKGRTLIPVLIFCIKTASVDVDFAKKDASVRFGCKLYALLISTGHFGLGRLIHQIKADNCVLTAYVIMNRSLCYTKSAALPRKPRLEQIPQRNGVGNREIDYLPSKARAVQYPLRSYSREFDNPVILRSLSGLPMNPRNLEGHRVIESRQGCSRVYIKSTEGCTQVKHDDCNRNLFMRYGPLRTNKDLGASSTVEKSSPAGHVSYRITAVTVEKKVSLVDRIRCDVILEVRRNNLRLLRWGLRTHKFTIRSTDSLPVYETLKLKLARYPETLKSKKVSVVEAHSISDNSSRFSAKLHKTATWEQLGNSYNPAPLHNTSDERLYLKILEELKLFGLKSYKNSSYNCRHNLLNENVMISWMSKREVDSLSTLTVQSSNSFVVFQSARFRLNTPEASLLLQCSKYGNP</sequence>
<reference evidence="4" key="1">
    <citation type="journal article" date="2011" name="Genome Biol.">
        <title>The draft genome of the carcinogenic human liver fluke Clonorchis sinensis.</title>
        <authorList>
            <person name="Wang X."/>
            <person name="Chen W."/>
            <person name="Huang Y."/>
            <person name="Sun J."/>
            <person name="Men J."/>
            <person name="Liu H."/>
            <person name="Luo F."/>
            <person name="Guo L."/>
            <person name="Lv X."/>
            <person name="Deng C."/>
            <person name="Zhou C."/>
            <person name="Fan Y."/>
            <person name="Li X."/>
            <person name="Huang L."/>
            <person name="Hu Y."/>
            <person name="Liang C."/>
            <person name="Hu X."/>
            <person name="Xu J."/>
            <person name="Yu X."/>
        </authorList>
    </citation>
    <scope>NUCLEOTIDE SEQUENCE [LARGE SCALE GENOMIC DNA]</scope>
    <source>
        <strain evidence="4">Henan</strain>
    </source>
</reference>
<keyword evidence="4" id="KW-0808">Transferase</keyword>
<keyword evidence="4" id="KW-0418">Kinase</keyword>
<dbReference type="AlphaFoldDB" id="G7YM13"/>
<dbReference type="Gene3D" id="1.10.510.10">
    <property type="entry name" value="Transferase(Phosphotransferase) domain 1"/>
    <property type="match status" value="1"/>
</dbReference>
<proteinExistence type="predicted"/>
<evidence type="ECO:0000313" key="4">
    <source>
        <dbReference type="EMBL" id="GAA53994.1"/>
    </source>
</evidence>
<evidence type="ECO:0000259" key="3">
    <source>
        <dbReference type="PROSITE" id="PS50011"/>
    </source>
</evidence>
<dbReference type="InterPro" id="IPR008271">
    <property type="entry name" value="Ser/Thr_kinase_AS"/>
</dbReference>
<dbReference type="SUPFAM" id="SSF56112">
    <property type="entry name" value="Protein kinase-like (PK-like)"/>
    <property type="match status" value="1"/>
</dbReference>
<name>G7YM13_CLOSI</name>
<dbReference type="InterPro" id="IPR050117">
    <property type="entry name" value="MAPK"/>
</dbReference>
<gene>
    <name evidence="4" type="ORF">CLF_111823</name>
</gene>
<dbReference type="GO" id="GO:0004672">
    <property type="term" value="F:protein kinase activity"/>
    <property type="evidence" value="ECO:0007669"/>
    <property type="project" value="InterPro"/>
</dbReference>
<dbReference type="PANTHER" id="PTHR24055">
    <property type="entry name" value="MITOGEN-ACTIVATED PROTEIN KINASE"/>
    <property type="match status" value="1"/>
</dbReference>
<dbReference type="EMBL" id="DF143678">
    <property type="protein sequence ID" value="GAA53994.1"/>
    <property type="molecule type" value="Genomic_DNA"/>
</dbReference>
<dbReference type="SMART" id="SM00220">
    <property type="entry name" value="S_TKc"/>
    <property type="match status" value="1"/>
</dbReference>
<evidence type="ECO:0000313" key="5">
    <source>
        <dbReference type="Proteomes" id="UP000008909"/>
    </source>
</evidence>
<dbReference type="Proteomes" id="UP000008909">
    <property type="component" value="Unassembled WGS sequence"/>
</dbReference>
<dbReference type="Pfam" id="PF00069">
    <property type="entry name" value="Pkinase"/>
    <property type="match status" value="1"/>
</dbReference>
<feature type="non-terminal residue" evidence="4">
    <location>
        <position position="1"/>
    </location>
</feature>
<keyword evidence="2" id="KW-0067">ATP-binding</keyword>
<organism evidence="4 5">
    <name type="scientific">Clonorchis sinensis</name>
    <name type="common">Chinese liver fluke</name>
    <dbReference type="NCBI Taxonomy" id="79923"/>
    <lineage>
        <taxon>Eukaryota</taxon>
        <taxon>Metazoa</taxon>
        <taxon>Spiralia</taxon>
        <taxon>Lophotrochozoa</taxon>
        <taxon>Platyhelminthes</taxon>
        <taxon>Trematoda</taxon>
        <taxon>Digenea</taxon>
        <taxon>Opisthorchiida</taxon>
        <taxon>Opisthorchiata</taxon>
        <taxon>Opisthorchiidae</taxon>
        <taxon>Clonorchis</taxon>
    </lineage>
</organism>
<dbReference type="FunFam" id="1.10.510.10:FF:000238">
    <property type="entry name" value="Mitogen-activated protein kinase"/>
    <property type="match status" value="1"/>
</dbReference>
<keyword evidence="5" id="KW-1185">Reference proteome</keyword>
<keyword evidence="1" id="KW-0547">Nucleotide-binding</keyword>